<feature type="compositionally biased region" description="Polar residues" evidence="1">
    <location>
        <begin position="1"/>
        <end position="20"/>
    </location>
</feature>
<dbReference type="EMBL" id="UOFL01000041">
    <property type="protein sequence ID" value="VAW73208.1"/>
    <property type="molecule type" value="Genomic_DNA"/>
</dbReference>
<accession>A0A3B0XXW4</accession>
<feature type="region of interest" description="Disordered" evidence="1">
    <location>
        <begin position="169"/>
        <end position="255"/>
    </location>
</feature>
<feature type="region of interest" description="Disordered" evidence="1">
    <location>
        <begin position="1"/>
        <end position="153"/>
    </location>
</feature>
<protein>
    <recommendedName>
        <fullName evidence="3">SrpA-related protein</fullName>
    </recommendedName>
</protein>
<organism evidence="2">
    <name type="scientific">hydrothermal vent metagenome</name>
    <dbReference type="NCBI Taxonomy" id="652676"/>
    <lineage>
        <taxon>unclassified sequences</taxon>
        <taxon>metagenomes</taxon>
        <taxon>ecological metagenomes</taxon>
    </lineage>
</organism>
<reference evidence="2" key="1">
    <citation type="submission" date="2018-06" db="EMBL/GenBank/DDBJ databases">
        <authorList>
            <person name="Zhirakovskaya E."/>
        </authorList>
    </citation>
    <scope>NUCLEOTIDE SEQUENCE</scope>
</reference>
<feature type="compositionally biased region" description="Basic and acidic residues" evidence="1">
    <location>
        <begin position="56"/>
        <end position="73"/>
    </location>
</feature>
<gene>
    <name evidence="2" type="ORF">MNBD_GAMMA12-560</name>
</gene>
<name>A0A3B0XXW4_9ZZZZ</name>
<feature type="compositionally biased region" description="Basic and acidic residues" evidence="1">
    <location>
        <begin position="81"/>
        <end position="111"/>
    </location>
</feature>
<dbReference type="Pfam" id="PF12118">
    <property type="entry name" value="SprA-related"/>
    <property type="match status" value="1"/>
</dbReference>
<dbReference type="InterPro" id="IPR021973">
    <property type="entry name" value="SprA-related"/>
</dbReference>
<evidence type="ECO:0000256" key="1">
    <source>
        <dbReference type="SAM" id="MobiDB-lite"/>
    </source>
</evidence>
<evidence type="ECO:0008006" key="3">
    <source>
        <dbReference type="Google" id="ProtNLM"/>
    </source>
</evidence>
<evidence type="ECO:0000313" key="2">
    <source>
        <dbReference type="EMBL" id="VAW73208.1"/>
    </source>
</evidence>
<feature type="compositionally biased region" description="Basic and acidic residues" evidence="1">
    <location>
        <begin position="199"/>
        <end position="217"/>
    </location>
</feature>
<feature type="compositionally biased region" description="Low complexity" evidence="1">
    <location>
        <begin position="112"/>
        <end position="125"/>
    </location>
</feature>
<dbReference type="AlphaFoldDB" id="A0A3B0XXW4"/>
<sequence>MNISSASSYAFQAGVNTSEKSSQRKVEALVPPGADTATEFKNIDLKNTSGNITGEAEVKEDSKPEQANRKQDEGEQYGNETKNKESLSPEEREQIASLSKREREVQAHESAHLAAAGSLAKSGAKFEYTKGPDGRRYATGGEVSIDSSQAQTPEATLIKAQRIRAAALAPATPSAQDQRVSAKASQLMFAARSESQQQKIEEREQKVSKQEEVKESGLIKSSGNEKVLSEDEQSESGKIRANKAAGQENVSVQAQSSDKLPIISANKRASEYSDIDNKSGAGRIFNLVT</sequence>
<feature type="compositionally biased region" description="Basic and acidic residues" evidence="1">
    <location>
        <begin position="127"/>
        <end position="136"/>
    </location>
</feature>
<proteinExistence type="predicted"/>